<gene>
    <name evidence="1" type="ORF">SLS63_012097</name>
</gene>
<organism evidence="1 2">
    <name type="scientific">Diaporthe eres</name>
    <name type="common">Phomopsis oblonga</name>
    <dbReference type="NCBI Taxonomy" id="83184"/>
    <lineage>
        <taxon>Eukaryota</taxon>
        <taxon>Fungi</taxon>
        <taxon>Dikarya</taxon>
        <taxon>Ascomycota</taxon>
        <taxon>Pezizomycotina</taxon>
        <taxon>Sordariomycetes</taxon>
        <taxon>Sordariomycetidae</taxon>
        <taxon>Diaporthales</taxon>
        <taxon>Diaporthaceae</taxon>
        <taxon>Diaporthe</taxon>
        <taxon>Diaporthe eres species complex</taxon>
    </lineage>
</organism>
<proteinExistence type="predicted"/>
<comment type="caution">
    <text evidence="1">The sequence shown here is derived from an EMBL/GenBank/DDBJ whole genome shotgun (WGS) entry which is preliminary data.</text>
</comment>
<protein>
    <submittedName>
        <fullName evidence="1">Uncharacterized protein</fullName>
    </submittedName>
</protein>
<dbReference type="EMBL" id="JAKNSF020000127">
    <property type="protein sequence ID" value="KAK7713194.1"/>
    <property type="molecule type" value="Genomic_DNA"/>
</dbReference>
<dbReference type="Proteomes" id="UP001430848">
    <property type="component" value="Unassembled WGS sequence"/>
</dbReference>
<sequence>MRPVAHYEDGNGTPAHFEFLDTISGESFPLDPRLDAFLDPDQAWAWQTEEVRNYRTEVEILRSVGLDIQYLNLV</sequence>
<evidence type="ECO:0000313" key="1">
    <source>
        <dbReference type="EMBL" id="KAK7713194.1"/>
    </source>
</evidence>
<reference evidence="1 2" key="1">
    <citation type="submission" date="2024-02" db="EMBL/GenBank/DDBJ databases">
        <title>De novo assembly and annotation of 12 fungi associated with fruit tree decline syndrome in Ontario, Canada.</title>
        <authorList>
            <person name="Sulman M."/>
            <person name="Ellouze W."/>
            <person name="Ilyukhin E."/>
        </authorList>
    </citation>
    <scope>NUCLEOTIDE SEQUENCE [LARGE SCALE GENOMIC DNA]</scope>
    <source>
        <strain evidence="1 2">M169</strain>
    </source>
</reference>
<evidence type="ECO:0000313" key="2">
    <source>
        <dbReference type="Proteomes" id="UP001430848"/>
    </source>
</evidence>
<accession>A0ABR1NS60</accession>
<name>A0ABR1NS60_DIAER</name>
<keyword evidence="2" id="KW-1185">Reference proteome</keyword>